<dbReference type="Proteomes" id="UP000019384">
    <property type="component" value="Unassembled WGS sequence"/>
</dbReference>
<evidence type="ECO:0000313" key="4">
    <source>
        <dbReference type="Proteomes" id="UP000019384"/>
    </source>
</evidence>
<evidence type="ECO:0000313" key="3">
    <source>
        <dbReference type="EMBL" id="CDK24798.1"/>
    </source>
</evidence>
<proteinExistence type="predicted"/>
<keyword evidence="4" id="KW-1185">Reference proteome</keyword>
<dbReference type="HOGENOM" id="CLU_051199_0_0_1"/>
<keyword evidence="1" id="KW-0472">Membrane</keyword>
<accession>W6MGS6</accession>
<feature type="chain" id="PRO_5004878340" description="Protein BIG1" evidence="2">
    <location>
        <begin position="20"/>
        <end position="266"/>
    </location>
</feature>
<protein>
    <recommendedName>
        <fullName evidence="5">Protein BIG1</fullName>
    </recommendedName>
</protein>
<evidence type="ECO:0000256" key="1">
    <source>
        <dbReference type="SAM" id="Phobius"/>
    </source>
</evidence>
<dbReference type="PANTHER" id="PTHR40368:SF1">
    <property type="entry name" value="YALI0F14399P"/>
    <property type="match status" value="1"/>
</dbReference>
<gene>
    <name evidence="3" type="ORF">KUCA_T00000765001</name>
</gene>
<dbReference type="PANTHER" id="PTHR40368">
    <property type="entry name" value="YALI0F14399P"/>
    <property type="match status" value="1"/>
</dbReference>
<reference evidence="3" key="1">
    <citation type="submission" date="2013-12" db="EMBL/GenBank/DDBJ databases">
        <authorList>
            <person name="Genoscope - CEA"/>
        </authorList>
    </citation>
    <scope>NUCLEOTIDE SEQUENCE</scope>
    <source>
        <strain evidence="3">CBS 1993</strain>
    </source>
</reference>
<name>W6MGS6_9ASCO</name>
<dbReference type="OrthoDB" id="18530at2759"/>
<feature type="transmembrane region" description="Helical" evidence="1">
    <location>
        <begin position="222"/>
        <end position="246"/>
    </location>
</feature>
<keyword evidence="2" id="KW-0732">Signal</keyword>
<keyword evidence="1" id="KW-0812">Transmembrane</keyword>
<feature type="signal peptide" evidence="2">
    <location>
        <begin position="1"/>
        <end position="19"/>
    </location>
</feature>
<sequence length="266" mass="29461">MKSSLLLVPLFSSLAIAHSKWYPLNAEEEAVFNPPPYSSGDQVPIQCMKRNIDSGEHISDSKGNILFELFPSCKETGKSMALKYETDEDFVCTISLPDEQYHLFQYYVHEDAPFSCKIPVGDKAELFVPLTFNLRGHVAESHIDVDPSVNVLSVLPHGYGGIVSSVAWSSSTNTTRVVIGDELPLHISTRWVRQSSANKKLNGLPYADGFYRLPRQSPIGPAFYIFITMTVTCALSVVVTHAYLNLKAARGYQVRLGTEGGISKRD</sequence>
<keyword evidence="1" id="KW-1133">Transmembrane helix</keyword>
<evidence type="ECO:0008006" key="5">
    <source>
        <dbReference type="Google" id="ProtNLM"/>
    </source>
</evidence>
<dbReference type="EMBL" id="HG793125">
    <property type="protein sequence ID" value="CDK24798.1"/>
    <property type="molecule type" value="Genomic_DNA"/>
</dbReference>
<dbReference type="STRING" id="1382522.W6MGS6"/>
<dbReference type="GeneID" id="34518201"/>
<reference evidence="3" key="2">
    <citation type="submission" date="2014-02" db="EMBL/GenBank/DDBJ databases">
        <title>Complete DNA sequence of /Kuraishia capsulata/ illustrates novel genomic features among budding yeasts (/Saccharomycotina/).</title>
        <authorList>
            <person name="Morales L."/>
            <person name="Noel B."/>
            <person name="Porcel B."/>
            <person name="Marcet-Houben M."/>
            <person name="Hullo M-F."/>
            <person name="Sacerdot C."/>
            <person name="Tekaia F."/>
            <person name="Leh-Louis V."/>
            <person name="Despons L."/>
            <person name="Khanna V."/>
            <person name="Aury J-M."/>
            <person name="Barbe V."/>
            <person name="Couloux A."/>
            <person name="Labadie K."/>
            <person name="Pelletier E."/>
            <person name="Souciet J-L."/>
            <person name="Boekhout T."/>
            <person name="Gabaldon T."/>
            <person name="Wincker P."/>
            <person name="Dujon B."/>
        </authorList>
    </citation>
    <scope>NUCLEOTIDE SEQUENCE</scope>
    <source>
        <strain evidence="3">CBS 1993</strain>
    </source>
</reference>
<dbReference type="AlphaFoldDB" id="W6MGS6"/>
<dbReference type="RefSeq" id="XP_022456813.1">
    <property type="nucleotide sequence ID" value="XM_022605334.1"/>
</dbReference>
<evidence type="ECO:0000256" key="2">
    <source>
        <dbReference type="SAM" id="SignalP"/>
    </source>
</evidence>
<organism evidence="3 4">
    <name type="scientific">Kuraishia capsulata CBS 1993</name>
    <dbReference type="NCBI Taxonomy" id="1382522"/>
    <lineage>
        <taxon>Eukaryota</taxon>
        <taxon>Fungi</taxon>
        <taxon>Dikarya</taxon>
        <taxon>Ascomycota</taxon>
        <taxon>Saccharomycotina</taxon>
        <taxon>Pichiomycetes</taxon>
        <taxon>Pichiales</taxon>
        <taxon>Pichiaceae</taxon>
        <taxon>Kuraishia</taxon>
    </lineage>
</organism>